<dbReference type="GO" id="GO:0003677">
    <property type="term" value="F:DNA binding"/>
    <property type="evidence" value="ECO:0007669"/>
    <property type="project" value="UniProtKB-KW"/>
</dbReference>
<keyword evidence="7" id="KW-0808">Transferase</keyword>
<dbReference type="InterPro" id="IPR015424">
    <property type="entry name" value="PyrdxlP-dep_Trfase"/>
</dbReference>
<reference evidence="7 8" key="2">
    <citation type="submission" date="2019-09" db="EMBL/GenBank/DDBJ databases">
        <authorList>
            <person name="Jin C."/>
        </authorList>
    </citation>
    <scope>NUCLEOTIDE SEQUENCE [LARGE SCALE GENOMIC DNA]</scope>
    <source>
        <strain evidence="7 8">BN140002</strain>
    </source>
</reference>
<evidence type="ECO:0000256" key="3">
    <source>
        <dbReference type="ARBA" id="ARBA00023015"/>
    </source>
</evidence>
<sequence length="454" mass="47671">MLLHRPDIDALARERRLPLFKAVAEAIAGAIADGRLKPGDRLPTHRALAFDLGLTISTVTEAYREATRRRLVSGEVGRGTFVLAESREAELFALGRLDPSERIDLSTNVPADLAGEAIEAHLRMLPADVLRRAGLYPGAGDLARARLAIARFMERRSLRLRSAEIVACAGAQQALTVALLGLAGRGGDVLCEALAAPGVKAAARSLGLRLHPVPLDGEGVEPEGLLRAARATSARVVVLVPALQNPTGAVMGANRRRALAEVIRAAGLALVEDDVYGPLVDEGTVAAGCWERAVIASSLSKSVAPGLRFGWLTGGHPILPELARDIHLTAWGVSPLVSALAVSLIESGEADSLVRRQREEVATRHRLAFSTLGRGRRIGAPGPHLWWPVSGEADGAAAAASALGVEVVPGGVFAVGRGGTDHVRLCLAGTPSRARLKEGLERLAGLEAFGRRDG</sequence>
<dbReference type="Gene3D" id="3.40.640.10">
    <property type="entry name" value="Type I PLP-dependent aspartate aminotransferase-like (Major domain)"/>
    <property type="match status" value="1"/>
</dbReference>
<gene>
    <name evidence="7" type="ORF">F0L46_08720</name>
</gene>
<evidence type="ECO:0000256" key="1">
    <source>
        <dbReference type="ARBA" id="ARBA00005384"/>
    </source>
</evidence>
<dbReference type="PANTHER" id="PTHR46577">
    <property type="entry name" value="HTH-TYPE TRANSCRIPTIONAL REGULATORY PROTEIN GABR"/>
    <property type="match status" value="1"/>
</dbReference>
<dbReference type="PANTHER" id="PTHR46577:SF1">
    <property type="entry name" value="HTH-TYPE TRANSCRIPTIONAL REGULATORY PROTEIN GABR"/>
    <property type="match status" value="1"/>
</dbReference>
<dbReference type="InterPro" id="IPR015421">
    <property type="entry name" value="PyrdxlP-dep_Trfase_major"/>
</dbReference>
<evidence type="ECO:0000259" key="6">
    <source>
        <dbReference type="PROSITE" id="PS50949"/>
    </source>
</evidence>
<dbReference type="GO" id="GO:0030170">
    <property type="term" value="F:pyridoxal phosphate binding"/>
    <property type="evidence" value="ECO:0007669"/>
    <property type="project" value="InterPro"/>
</dbReference>
<protein>
    <submittedName>
        <fullName evidence="7">PLP-dependent aminotransferase family protein</fullName>
    </submittedName>
</protein>
<evidence type="ECO:0000313" key="8">
    <source>
        <dbReference type="Proteomes" id="UP000323142"/>
    </source>
</evidence>
<dbReference type="CDD" id="cd07377">
    <property type="entry name" value="WHTH_GntR"/>
    <property type="match status" value="1"/>
</dbReference>
<feature type="domain" description="HTH gntR-type" evidence="6">
    <location>
        <begin position="17"/>
        <end position="85"/>
    </location>
</feature>
<keyword evidence="8" id="KW-1185">Reference proteome</keyword>
<dbReference type="Proteomes" id="UP000323142">
    <property type="component" value="Unassembled WGS sequence"/>
</dbReference>
<keyword evidence="4" id="KW-0238">DNA-binding</keyword>
<organism evidence="7 8">
    <name type="scientific">Salinarimonas soli</name>
    <dbReference type="NCBI Taxonomy" id="1638099"/>
    <lineage>
        <taxon>Bacteria</taxon>
        <taxon>Pseudomonadati</taxon>
        <taxon>Pseudomonadota</taxon>
        <taxon>Alphaproteobacteria</taxon>
        <taxon>Hyphomicrobiales</taxon>
        <taxon>Salinarimonadaceae</taxon>
        <taxon>Salinarimonas</taxon>
    </lineage>
</organism>
<keyword evidence="3" id="KW-0805">Transcription regulation</keyword>
<comment type="similarity">
    <text evidence="1">In the C-terminal section; belongs to the class-I pyridoxal-phosphate-dependent aminotransferase family.</text>
</comment>
<evidence type="ECO:0000313" key="7">
    <source>
        <dbReference type="EMBL" id="KAA2237749.1"/>
    </source>
</evidence>
<dbReference type="PROSITE" id="PS50949">
    <property type="entry name" value="HTH_GNTR"/>
    <property type="match status" value="1"/>
</dbReference>
<name>A0A5B2VHD8_9HYPH</name>
<dbReference type="CDD" id="cd00609">
    <property type="entry name" value="AAT_like"/>
    <property type="match status" value="1"/>
</dbReference>
<dbReference type="GO" id="GO:0008483">
    <property type="term" value="F:transaminase activity"/>
    <property type="evidence" value="ECO:0007669"/>
    <property type="project" value="UniProtKB-KW"/>
</dbReference>
<dbReference type="InterPro" id="IPR004839">
    <property type="entry name" value="Aminotransferase_I/II_large"/>
</dbReference>
<dbReference type="InterPro" id="IPR036388">
    <property type="entry name" value="WH-like_DNA-bd_sf"/>
</dbReference>
<dbReference type="SUPFAM" id="SSF46785">
    <property type="entry name" value="Winged helix' DNA-binding domain"/>
    <property type="match status" value="1"/>
</dbReference>
<dbReference type="Pfam" id="PF00155">
    <property type="entry name" value="Aminotran_1_2"/>
    <property type="match status" value="1"/>
</dbReference>
<keyword evidence="7" id="KW-0032">Aminotransferase</keyword>
<keyword evidence="2" id="KW-0663">Pyridoxal phosphate</keyword>
<dbReference type="GO" id="GO:0003700">
    <property type="term" value="F:DNA-binding transcription factor activity"/>
    <property type="evidence" value="ECO:0007669"/>
    <property type="project" value="InterPro"/>
</dbReference>
<dbReference type="InterPro" id="IPR036390">
    <property type="entry name" value="WH_DNA-bd_sf"/>
</dbReference>
<evidence type="ECO:0000256" key="4">
    <source>
        <dbReference type="ARBA" id="ARBA00023125"/>
    </source>
</evidence>
<dbReference type="SUPFAM" id="SSF53383">
    <property type="entry name" value="PLP-dependent transferases"/>
    <property type="match status" value="1"/>
</dbReference>
<dbReference type="InterPro" id="IPR000524">
    <property type="entry name" value="Tscrpt_reg_HTH_GntR"/>
</dbReference>
<dbReference type="Gene3D" id="1.10.10.10">
    <property type="entry name" value="Winged helix-like DNA-binding domain superfamily/Winged helix DNA-binding domain"/>
    <property type="match status" value="1"/>
</dbReference>
<comment type="caution">
    <text evidence="7">The sequence shown here is derived from an EMBL/GenBank/DDBJ whole genome shotgun (WGS) entry which is preliminary data.</text>
</comment>
<dbReference type="AlphaFoldDB" id="A0A5B2VHD8"/>
<evidence type="ECO:0000256" key="2">
    <source>
        <dbReference type="ARBA" id="ARBA00022898"/>
    </source>
</evidence>
<accession>A0A5B2VHD8</accession>
<dbReference type="InterPro" id="IPR051446">
    <property type="entry name" value="HTH_trans_reg/aminotransferase"/>
</dbReference>
<keyword evidence="5" id="KW-0804">Transcription</keyword>
<proteinExistence type="inferred from homology"/>
<dbReference type="Pfam" id="PF00392">
    <property type="entry name" value="GntR"/>
    <property type="match status" value="1"/>
</dbReference>
<reference evidence="7 8" key="1">
    <citation type="submission" date="2019-09" db="EMBL/GenBank/DDBJ databases">
        <title>Salinarimonas rosea gen. nov., sp. nov., a new member of the a-2 subgroup of the Proteobacteria.</title>
        <authorList>
            <person name="Liu J."/>
        </authorList>
    </citation>
    <scope>NUCLEOTIDE SEQUENCE [LARGE SCALE GENOMIC DNA]</scope>
    <source>
        <strain evidence="7 8">BN140002</strain>
    </source>
</reference>
<dbReference type="SMART" id="SM00345">
    <property type="entry name" value="HTH_GNTR"/>
    <property type="match status" value="1"/>
</dbReference>
<dbReference type="RefSeq" id="WP_149816720.1">
    <property type="nucleotide sequence ID" value="NZ_VUOA01000018.1"/>
</dbReference>
<evidence type="ECO:0000256" key="5">
    <source>
        <dbReference type="ARBA" id="ARBA00023163"/>
    </source>
</evidence>
<dbReference type="EMBL" id="VUOA01000018">
    <property type="protein sequence ID" value="KAA2237749.1"/>
    <property type="molecule type" value="Genomic_DNA"/>
</dbReference>
<dbReference type="OrthoDB" id="9804020at2"/>